<keyword evidence="4" id="KW-1185">Reference proteome</keyword>
<evidence type="ECO:0000313" key="2">
    <source>
        <dbReference type="EMBL" id="MBB3709606.1"/>
    </source>
</evidence>
<dbReference type="RefSeq" id="WP_208993645.1">
    <property type="nucleotide sequence ID" value="NZ_CP015005.1"/>
</dbReference>
<dbReference type="EMBL" id="CP015005">
    <property type="protein sequence ID" value="AMS42239.1"/>
    <property type="molecule type" value="Genomic_DNA"/>
</dbReference>
<evidence type="ECO:0000313" key="1">
    <source>
        <dbReference type="EMBL" id="AMS42239.1"/>
    </source>
</evidence>
<evidence type="ECO:0000313" key="3">
    <source>
        <dbReference type="Proteomes" id="UP000075755"/>
    </source>
</evidence>
<reference evidence="1 3" key="1">
    <citation type="submission" date="2016-03" db="EMBL/GenBank/DDBJ databases">
        <title>Complete genome of Aminobacter aminovorans KCTC 2477.</title>
        <authorList>
            <person name="Kim K.M."/>
        </authorList>
    </citation>
    <scope>NUCLEOTIDE SEQUENCE [LARGE SCALE GENOMIC DNA]</scope>
    <source>
        <strain evidence="1 3">KCTC 2477</strain>
    </source>
</reference>
<name>A0AAC9ARM1_AMIAI</name>
<dbReference type="EMBL" id="JACICB010000032">
    <property type="protein sequence ID" value="MBB3709606.1"/>
    <property type="molecule type" value="Genomic_DNA"/>
</dbReference>
<dbReference type="Proteomes" id="UP000577697">
    <property type="component" value="Unassembled WGS sequence"/>
</dbReference>
<gene>
    <name evidence="1" type="ORF">AA2016_3317</name>
    <name evidence="2" type="ORF">FHS67_005960</name>
</gene>
<reference evidence="2 4" key="2">
    <citation type="submission" date="2020-08" db="EMBL/GenBank/DDBJ databases">
        <title>Genomic Encyclopedia of Type Strains, Phase IV (KMG-IV): sequencing the most valuable type-strain genomes for metagenomic binning, comparative biology and taxonomic classification.</title>
        <authorList>
            <person name="Goeker M."/>
        </authorList>
    </citation>
    <scope>NUCLEOTIDE SEQUENCE [LARGE SCALE GENOMIC DNA]</scope>
    <source>
        <strain evidence="2 4">DSM 10368</strain>
    </source>
</reference>
<accession>A0AAC9ARM1</accession>
<dbReference type="KEGG" id="aak:AA2016_3317"/>
<evidence type="ECO:0000313" key="4">
    <source>
        <dbReference type="Proteomes" id="UP000577697"/>
    </source>
</evidence>
<dbReference type="Proteomes" id="UP000075755">
    <property type="component" value="Chromosome"/>
</dbReference>
<dbReference type="AlphaFoldDB" id="A0AAC9ARM1"/>
<protein>
    <submittedName>
        <fullName evidence="1">Uncharacterized protein</fullName>
    </submittedName>
</protein>
<sequence length="195" mass="21649">MTATSPTSGTPVIASPHDILVALPVPAGYVNVEKGKVEVDGAVLIRMEHADKRHAGLGDEHFSTVVATSGRLKGFLRMDLALRDGAPPSQDEAHDIAMRFLSDHAADLMPRHEVSFIAPHDEAIRADGKSTTLTGMKVKMRYLVDDRWFWLIVGADREVMVFERDIVWANLKGRRQSEKWLHDSWLAEQRKTGGA</sequence>
<organism evidence="1 3">
    <name type="scientific">Aminobacter aminovorans</name>
    <name type="common">Chelatobacter heintzii</name>
    <dbReference type="NCBI Taxonomy" id="83263"/>
    <lineage>
        <taxon>Bacteria</taxon>
        <taxon>Pseudomonadati</taxon>
        <taxon>Pseudomonadota</taxon>
        <taxon>Alphaproteobacteria</taxon>
        <taxon>Hyphomicrobiales</taxon>
        <taxon>Phyllobacteriaceae</taxon>
        <taxon>Aminobacter</taxon>
    </lineage>
</organism>
<proteinExistence type="predicted"/>